<reference evidence="7" key="1">
    <citation type="submission" date="2023-06" db="EMBL/GenBank/DDBJ databases">
        <title>Male Hemibagrus guttatus genome.</title>
        <authorList>
            <person name="Bian C."/>
        </authorList>
    </citation>
    <scope>NUCLEOTIDE SEQUENCE</scope>
    <source>
        <strain evidence="7">Male_cb2023</strain>
        <tissue evidence="7">Muscle</tissue>
    </source>
</reference>
<feature type="domain" description="tRNA/rRNA methyltransferase SpoU type" evidence="5">
    <location>
        <begin position="402"/>
        <end position="458"/>
    </location>
</feature>
<organism evidence="7 8">
    <name type="scientific">Hemibagrus guttatus</name>
    <dbReference type="NCBI Taxonomy" id="175788"/>
    <lineage>
        <taxon>Eukaryota</taxon>
        <taxon>Metazoa</taxon>
        <taxon>Chordata</taxon>
        <taxon>Craniata</taxon>
        <taxon>Vertebrata</taxon>
        <taxon>Euteleostomi</taxon>
        <taxon>Actinopterygii</taxon>
        <taxon>Neopterygii</taxon>
        <taxon>Teleostei</taxon>
        <taxon>Ostariophysi</taxon>
        <taxon>Siluriformes</taxon>
        <taxon>Bagridae</taxon>
        <taxon>Hemibagrus</taxon>
    </lineage>
</organism>
<dbReference type="Proteomes" id="UP001274896">
    <property type="component" value="Unassembled WGS sequence"/>
</dbReference>
<feature type="region of interest" description="Disordered" evidence="4">
    <location>
        <begin position="55"/>
        <end position="77"/>
    </location>
</feature>
<comment type="similarity">
    <text evidence="1">Belongs to the class IV-like SAM-binding methyltransferase superfamily. RNA methyltransferase TrmH family.</text>
</comment>
<feature type="compositionally biased region" description="Basic and acidic residues" evidence="4">
    <location>
        <begin position="104"/>
        <end position="128"/>
    </location>
</feature>
<comment type="caution">
    <text evidence="7">The sequence shown here is derived from an EMBL/GenBank/DDBJ whole genome shotgun (WGS) entry which is preliminary data.</text>
</comment>
<dbReference type="PANTHER" id="PTHR43191:SF2">
    <property type="entry name" value="RRNA METHYLTRANSFERASE 3, MITOCHONDRIAL"/>
    <property type="match status" value="1"/>
</dbReference>
<evidence type="ECO:0000256" key="2">
    <source>
        <dbReference type="ARBA" id="ARBA00022603"/>
    </source>
</evidence>
<dbReference type="SUPFAM" id="SSF75217">
    <property type="entry name" value="alpha/beta knot"/>
    <property type="match status" value="1"/>
</dbReference>
<evidence type="ECO:0000313" key="7">
    <source>
        <dbReference type="EMBL" id="KAK3523996.1"/>
    </source>
</evidence>
<gene>
    <name evidence="7" type="ORF">QTP70_017509</name>
</gene>
<dbReference type="AlphaFoldDB" id="A0AAE0QKG6"/>
<dbReference type="EMBL" id="JAUCMX010000014">
    <property type="protein sequence ID" value="KAK3523996.1"/>
    <property type="molecule type" value="Genomic_DNA"/>
</dbReference>
<feature type="domain" description="MRM3-like substrate binding" evidence="6">
    <location>
        <begin position="164"/>
        <end position="207"/>
    </location>
</feature>
<evidence type="ECO:0000256" key="3">
    <source>
        <dbReference type="ARBA" id="ARBA00022679"/>
    </source>
</evidence>
<evidence type="ECO:0000259" key="5">
    <source>
        <dbReference type="Pfam" id="PF00588"/>
    </source>
</evidence>
<feature type="non-terminal residue" evidence="7">
    <location>
        <position position="1"/>
    </location>
</feature>
<dbReference type="InterPro" id="IPR029026">
    <property type="entry name" value="tRNA_m1G_MTases_N"/>
</dbReference>
<name>A0AAE0QKG6_9TELE</name>
<dbReference type="InterPro" id="IPR001537">
    <property type="entry name" value="SpoU_MeTrfase"/>
</dbReference>
<dbReference type="InterPro" id="IPR053888">
    <property type="entry name" value="MRM3-like_sub_bind"/>
</dbReference>
<keyword evidence="3" id="KW-0808">Transferase</keyword>
<dbReference type="Pfam" id="PF00588">
    <property type="entry name" value="SpoU_methylase"/>
    <property type="match status" value="2"/>
</dbReference>
<accession>A0AAE0QKG6</accession>
<feature type="region of interest" description="Disordered" evidence="4">
    <location>
        <begin position="99"/>
        <end position="150"/>
    </location>
</feature>
<dbReference type="CDD" id="cd18106">
    <property type="entry name" value="SpoU-like_RNMTL1"/>
    <property type="match status" value="1"/>
</dbReference>
<keyword evidence="2" id="KW-0489">Methyltransferase</keyword>
<dbReference type="InterPro" id="IPR029064">
    <property type="entry name" value="Ribosomal_eL30-like_sf"/>
</dbReference>
<proteinExistence type="inferred from homology"/>
<dbReference type="GO" id="GO:0008173">
    <property type="term" value="F:RNA methyltransferase activity"/>
    <property type="evidence" value="ECO:0007669"/>
    <property type="project" value="InterPro"/>
</dbReference>
<dbReference type="InterPro" id="IPR029028">
    <property type="entry name" value="Alpha/beta_knot_MTases"/>
</dbReference>
<evidence type="ECO:0000256" key="1">
    <source>
        <dbReference type="ARBA" id="ARBA00007228"/>
    </source>
</evidence>
<evidence type="ECO:0000256" key="4">
    <source>
        <dbReference type="SAM" id="MobiDB-lite"/>
    </source>
</evidence>
<dbReference type="InterPro" id="IPR051259">
    <property type="entry name" value="rRNA_Methyltransferase"/>
</dbReference>
<dbReference type="Gene3D" id="3.30.1330.30">
    <property type="match status" value="1"/>
</dbReference>
<evidence type="ECO:0000313" key="8">
    <source>
        <dbReference type="Proteomes" id="UP001274896"/>
    </source>
</evidence>
<evidence type="ECO:0000259" key="6">
    <source>
        <dbReference type="Pfam" id="PF22435"/>
    </source>
</evidence>
<dbReference type="SUPFAM" id="SSF55315">
    <property type="entry name" value="L30e-like"/>
    <property type="match status" value="1"/>
</dbReference>
<dbReference type="Pfam" id="PF22435">
    <property type="entry name" value="MRM3-like_sub_bind"/>
    <property type="match status" value="1"/>
</dbReference>
<sequence>PIQRADSKSRDFRKRHFTSVVNMATLMRCGGSVYRILEPALNLRISNRYVRTVRRRLPTTSSSSSSPEKDSINLKSGVKNEQVGGAEGLDHACSSALESMPEGNLRDGCQRYGDTTKKVSESHREKTTSKRPSPALSSKQMESLQYEKAQPDDKRVLRLMHLARSKKLREQQGKILLEGRHLISEALEAGASPLTVFFSAVERLQELPVNKLTQASLVKVKLEDVRIWTDLDVEVDMIAVFKRPEASQMRFSEEKCGKPLPLTLICDNLRDPGNLGVTLRCAAAAGCHSVLLSTGCVDVWEPKVLRAALGAHFRLPIIPSLSWSDIQTRLPPNTTVLVADNSTSSETELELAGAPQRAKKPGEYGWTSSRNISRKTNYVDEDEVGGARQEAGPVLESQPYHTNWTGSHTAIVIGGETHGLSKGALRLAEEMRGRRLLIPMVRRVDSLNAAMAASVLLFEGRRQLSES</sequence>
<keyword evidence="8" id="KW-1185">Reference proteome</keyword>
<dbReference type="GO" id="GO:0003723">
    <property type="term" value="F:RNA binding"/>
    <property type="evidence" value="ECO:0007669"/>
    <property type="project" value="InterPro"/>
</dbReference>
<dbReference type="GO" id="GO:0006396">
    <property type="term" value="P:RNA processing"/>
    <property type="evidence" value="ECO:0007669"/>
    <property type="project" value="InterPro"/>
</dbReference>
<dbReference type="Gene3D" id="3.40.1280.10">
    <property type="match status" value="1"/>
</dbReference>
<feature type="domain" description="tRNA/rRNA methyltransferase SpoU type" evidence="5">
    <location>
        <begin position="262"/>
        <end position="350"/>
    </location>
</feature>
<protein>
    <recommendedName>
        <fullName evidence="9">RNA 2-O ribose methyltransferase substrate binding domain-containing protein</fullName>
    </recommendedName>
</protein>
<dbReference type="GO" id="GO:0032259">
    <property type="term" value="P:methylation"/>
    <property type="evidence" value="ECO:0007669"/>
    <property type="project" value="UniProtKB-KW"/>
</dbReference>
<evidence type="ECO:0008006" key="9">
    <source>
        <dbReference type="Google" id="ProtNLM"/>
    </source>
</evidence>
<dbReference type="PANTHER" id="PTHR43191">
    <property type="entry name" value="RRNA METHYLTRANSFERASE 3"/>
    <property type="match status" value="1"/>
</dbReference>